<evidence type="ECO:0000313" key="15">
    <source>
        <dbReference type="Proteomes" id="UP000297855"/>
    </source>
</evidence>
<evidence type="ECO:0000256" key="4">
    <source>
        <dbReference type="ARBA" id="ARBA00022806"/>
    </source>
</evidence>
<reference evidence="14" key="1">
    <citation type="journal article" date="2019" name="PLoS Negl. Trop. Dis.">
        <title>Revisiting the worldwide diversity of Leptospira species in the environment.</title>
        <authorList>
            <person name="Vincent A.T."/>
            <person name="Schiettekatte O."/>
            <person name="Bourhy P."/>
            <person name="Veyrier F.J."/>
            <person name="Picardeau M."/>
        </authorList>
    </citation>
    <scope>NUCLEOTIDE SEQUENCE [LARGE SCALE GENOMIC DNA]</scope>
    <source>
        <strain evidence="14">SCS5</strain>
    </source>
</reference>
<dbReference type="Proteomes" id="UP000297855">
    <property type="component" value="Unassembled WGS sequence"/>
</dbReference>
<keyword evidence="4 12" id="KW-0347">Helicase</keyword>
<name>A0A4R9GMZ3_9LEPT</name>
<keyword evidence="15" id="KW-1185">Reference proteome</keyword>
<keyword evidence="6" id="KW-0238">DNA-binding</keyword>
<dbReference type="AlphaFoldDB" id="A0A4R9GMZ3"/>
<dbReference type="InterPro" id="IPR014017">
    <property type="entry name" value="DNA_helicase_UvrD-like_C"/>
</dbReference>
<feature type="domain" description="UvrD-like helicase ATP-binding" evidence="13">
    <location>
        <begin position="3"/>
        <end position="263"/>
    </location>
</feature>
<dbReference type="Pfam" id="PF00580">
    <property type="entry name" value="UvrD-helicase"/>
    <property type="match status" value="2"/>
</dbReference>
<keyword evidence="5 12" id="KW-0067">ATP-binding</keyword>
<proteinExistence type="inferred from homology"/>
<dbReference type="InterPro" id="IPR013986">
    <property type="entry name" value="DExx_box_DNA_helicase_dom_sf"/>
</dbReference>
<evidence type="ECO:0000256" key="2">
    <source>
        <dbReference type="ARBA" id="ARBA00022741"/>
    </source>
</evidence>
<dbReference type="InterPro" id="IPR014016">
    <property type="entry name" value="UvrD-like_ATP-bd"/>
</dbReference>
<dbReference type="CDD" id="cd17932">
    <property type="entry name" value="DEXQc_UvrD"/>
    <property type="match status" value="1"/>
</dbReference>
<dbReference type="EC" id="5.6.2.4" evidence="9"/>
<dbReference type="RefSeq" id="WP_135813520.1">
    <property type="nucleotide sequence ID" value="NZ_RQEV01000011.1"/>
</dbReference>
<dbReference type="GO" id="GO:0016887">
    <property type="term" value="F:ATP hydrolysis activity"/>
    <property type="evidence" value="ECO:0007669"/>
    <property type="project" value="RHEA"/>
</dbReference>
<dbReference type="GO" id="GO:0005524">
    <property type="term" value="F:ATP binding"/>
    <property type="evidence" value="ECO:0007669"/>
    <property type="project" value="UniProtKB-UniRule"/>
</dbReference>
<evidence type="ECO:0000256" key="9">
    <source>
        <dbReference type="ARBA" id="ARBA00034808"/>
    </source>
</evidence>
<comment type="caution">
    <text evidence="14">The sequence shown here is derived from an EMBL/GenBank/DDBJ whole genome shotgun (WGS) entry which is preliminary data.</text>
</comment>
<evidence type="ECO:0000256" key="7">
    <source>
        <dbReference type="ARBA" id="ARBA00023235"/>
    </source>
</evidence>
<gene>
    <name evidence="14" type="ORF">EHO61_10275</name>
</gene>
<dbReference type="Pfam" id="PF13361">
    <property type="entry name" value="UvrD_C"/>
    <property type="match status" value="1"/>
</dbReference>
<keyword evidence="3 12" id="KW-0378">Hydrolase</keyword>
<evidence type="ECO:0000256" key="10">
    <source>
        <dbReference type="ARBA" id="ARBA00034923"/>
    </source>
</evidence>
<accession>A0A4R9GMZ3</accession>
<evidence type="ECO:0000256" key="1">
    <source>
        <dbReference type="ARBA" id="ARBA00009922"/>
    </source>
</evidence>
<dbReference type="PANTHER" id="PTHR11070">
    <property type="entry name" value="UVRD / RECB / PCRA DNA HELICASE FAMILY MEMBER"/>
    <property type="match status" value="1"/>
</dbReference>
<feature type="binding site" evidence="12">
    <location>
        <begin position="24"/>
        <end position="31"/>
    </location>
    <ligand>
        <name>ATP</name>
        <dbReference type="ChEBI" id="CHEBI:30616"/>
    </ligand>
</feature>
<dbReference type="EMBL" id="RQEV01000011">
    <property type="protein sequence ID" value="TGK17853.1"/>
    <property type="molecule type" value="Genomic_DNA"/>
</dbReference>
<keyword evidence="2 12" id="KW-0547">Nucleotide-binding</keyword>
<evidence type="ECO:0000313" key="14">
    <source>
        <dbReference type="EMBL" id="TGK17853.1"/>
    </source>
</evidence>
<dbReference type="InterPro" id="IPR027417">
    <property type="entry name" value="P-loop_NTPase"/>
</dbReference>
<dbReference type="PANTHER" id="PTHR11070:SF2">
    <property type="entry name" value="ATP-DEPENDENT DNA HELICASE SRS2"/>
    <property type="match status" value="1"/>
</dbReference>
<dbReference type="GO" id="GO:0003677">
    <property type="term" value="F:DNA binding"/>
    <property type="evidence" value="ECO:0007669"/>
    <property type="project" value="UniProtKB-KW"/>
</dbReference>
<evidence type="ECO:0000256" key="6">
    <source>
        <dbReference type="ARBA" id="ARBA00023125"/>
    </source>
</evidence>
<keyword evidence="7" id="KW-0413">Isomerase</keyword>
<dbReference type="SUPFAM" id="SSF52540">
    <property type="entry name" value="P-loop containing nucleoside triphosphate hydrolases"/>
    <property type="match status" value="1"/>
</dbReference>
<sequence length="428" mass="49765">MEIKYDREQEAVLMDPSRFLQVIASAGSGKTKTMVGVVERSLEQGIKPEEILVLSFTRKAAGEIRNRILRRVGHANVRVHTFHSFCFQALARWHPDFRKRIPSIMLPREKNAFFREWFRKDPLLVGGIPYELLADLRNLPEDFPKDWHEELQRDYRAYKTSVGKLDFDDLVQLFLRSLEKQEPWTEIPRTLLKKILVDEFQDTNSEQLVFLSNLSESSSIVVVGDDAQSIYGFRGADVKLFLDFPRLFRGTSRHLLVTNYRSLPKIVEVSDIPIRKNRGKIPKEVRAHRRGKAFVGRILINGISDLFPFLENAYLICGKNWKILCRSNHRIREYLRAGIPEDFLLTIHSAKGLEFHTVFVDLADGWNVKRTSPQEILEEERRILYVALSRAEDNLAIVGSRTAHTRETAEDLFFSYFDSLPLWKKPPR</sequence>
<evidence type="ECO:0000256" key="5">
    <source>
        <dbReference type="ARBA" id="ARBA00022840"/>
    </source>
</evidence>
<organism evidence="14 15">
    <name type="scientific">Leptospira fluminis</name>
    <dbReference type="NCBI Taxonomy" id="2484979"/>
    <lineage>
        <taxon>Bacteria</taxon>
        <taxon>Pseudomonadati</taxon>
        <taxon>Spirochaetota</taxon>
        <taxon>Spirochaetia</taxon>
        <taxon>Leptospirales</taxon>
        <taxon>Leptospiraceae</taxon>
        <taxon>Leptospira</taxon>
    </lineage>
</organism>
<dbReference type="InterPro" id="IPR000212">
    <property type="entry name" value="DNA_helicase_UvrD/REP"/>
</dbReference>
<comment type="catalytic activity">
    <reaction evidence="11">
        <text>ATP + H2O = ADP + phosphate + H(+)</text>
        <dbReference type="Rhea" id="RHEA:13065"/>
        <dbReference type="ChEBI" id="CHEBI:15377"/>
        <dbReference type="ChEBI" id="CHEBI:15378"/>
        <dbReference type="ChEBI" id="CHEBI:30616"/>
        <dbReference type="ChEBI" id="CHEBI:43474"/>
        <dbReference type="ChEBI" id="CHEBI:456216"/>
        <dbReference type="EC" id="5.6.2.4"/>
    </reaction>
</comment>
<protein>
    <recommendedName>
        <fullName evidence="9">DNA 3'-5' helicase</fullName>
        <ecNumber evidence="9">5.6.2.4</ecNumber>
    </recommendedName>
    <alternativeName>
        <fullName evidence="10">DNA 3'-5' helicase II</fullName>
    </alternativeName>
</protein>
<evidence type="ECO:0000256" key="8">
    <source>
        <dbReference type="ARBA" id="ARBA00034617"/>
    </source>
</evidence>
<dbReference type="OrthoDB" id="9810135at2"/>
<dbReference type="Gene3D" id="1.10.10.160">
    <property type="match status" value="1"/>
</dbReference>
<evidence type="ECO:0000256" key="3">
    <source>
        <dbReference type="ARBA" id="ARBA00022801"/>
    </source>
</evidence>
<dbReference type="GO" id="GO:0000725">
    <property type="term" value="P:recombinational repair"/>
    <property type="evidence" value="ECO:0007669"/>
    <property type="project" value="TreeGrafter"/>
</dbReference>
<dbReference type="GO" id="GO:0043138">
    <property type="term" value="F:3'-5' DNA helicase activity"/>
    <property type="evidence" value="ECO:0007669"/>
    <property type="project" value="UniProtKB-EC"/>
</dbReference>
<evidence type="ECO:0000256" key="11">
    <source>
        <dbReference type="ARBA" id="ARBA00048988"/>
    </source>
</evidence>
<dbReference type="GO" id="GO:0033202">
    <property type="term" value="C:DNA helicase complex"/>
    <property type="evidence" value="ECO:0007669"/>
    <property type="project" value="TreeGrafter"/>
</dbReference>
<dbReference type="GO" id="GO:0005829">
    <property type="term" value="C:cytosol"/>
    <property type="evidence" value="ECO:0007669"/>
    <property type="project" value="TreeGrafter"/>
</dbReference>
<dbReference type="Gene3D" id="3.40.50.300">
    <property type="entry name" value="P-loop containing nucleotide triphosphate hydrolases"/>
    <property type="match status" value="2"/>
</dbReference>
<evidence type="ECO:0000259" key="13">
    <source>
        <dbReference type="PROSITE" id="PS51198"/>
    </source>
</evidence>
<dbReference type="PROSITE" id="PS51198">
    <property type="entry name" value="UVRD_HELICASE_ATP_BIND"/>
    <property type="match status" value="1"/>
</dbReference>
<evidence type="ECO:0000256" key="12">
    <source>
        <dbReference type="PROSITE-ProRule" id="PRU00560"/>
    </source>
</evidence>
<comment type="similarity">
    <text evidence="1">Belongs to the helicase family. UvrD subfamily.</text>
</comment>
<comment type="catalytic activity">
    <reaction evidence="8">
        <text>Couples ATP hydrolysis with the unwinding of duplex DNA by translocating in the 3'-5' direction.</text>
        <dbReference type="EC" id="5.6.2.4"/>
    </reaction>
</comment>